<protein>
    <submittedName>
        <fullName evidence="2">Uncharacterized protein</fullName>
    </submittedName>
</protein>
<evidence type="ECO:0000313" key="3">
    <source>
        <dbReference type="Proteomes" id="UP000280292"/>
    </source>
</evidence>
<feature type="transmembrane region" description="Helical" evidence="1">
    <location>
        <begin position="122"/>
        <end position="146"/>
    </location>
</feature>
<feature type="transmembrane region" description="Helical" evidence="1">
    <location>
        <begin position="32"/>
        <end position="49"/>
    </location>
</feature>
<name>A0A3M2VIV2_PSESI</name>
<keyword evidence="1" id="KW-1133">Transmembrane helix</keyword>
<proteinExistence type="predicted"/>
<organism evidence="2 3">
    <name type="scientific">Pseudomonas syringae pv. ribicola</name>
    <dbReference type="NCBI Taxonomy" id="55398"/>
    <lineage>
        <taxon>Bacteria</taxon>
        <taxon>Pseudomonadati</taxon>
        <taxon>Pseudomonadota</taxon>
        <taxon>Gammaproteobacteria</taxon>
        <taxon>Pseudomonadales</taxon>
        <taxon>Pseudomonadaceae</taxon>
        <taxon>Pseudomonas</taxon>
    </lineage>
</organism>
<sequence>MFFALAITVIGSVIFVRSEASGGPVSGLGDGLFFLIWIFGLAGTVICFIENATGKKIMAIIGFGWSSLSSTWDFIVNRCGENDLCAYDTSQSAWLAAICLIILASLLFYDKKKEKIAPAGKVFIKVLARSMVVVWACALLLAVASFNKPLPLRIDRTVHPTTQQFSN</sequence>
<reference evidence="2 3" key="1">
    <citation type="submission" date="2018-08" db="EMBL/GenBank/DDBJ databases">
        <title>Recombination of ecologically and evolutionarily significant loci maintains genetic cohesion in the Pseudomonas syringae species complex.</title>
        <authorList>
            <person name="Dillon M."/>
            <person name="Thakur S."/>
            <person name="Almeida R.N.D."/>
            <person name="Weir B.S."/>
            <person name="Guttman D.S."/>
        </authorList>
    </citation>
    <scope>NUCLEOTIDE SEQUENCE [LARGE SCALE GENOMIC DNA]</scope>
    <source>
        <strain evidence="2 3">ICMP 3883</strain>
    </source>
</reference>
<feature type="transmembrane region" description="Helical" evidence="1">
    <location>
        <begin position="56"/>
        <end position="72"/>
    </location>
</feature>
<evidence type="ECO:0000256" key="1">
    <source>
        <dbReference type="SAM" id="Phobius"/>
    </source>
</evidence>
<gene>
    <name evidence="2" type="ORF">ALQ95_101716</name>
</gene>
<evidence type="ECO:0000313" key="2">
    <source>
        <dbReference type="EMBL" id="RML39086.1"/>
    </source>
</evidence>
<dbReference type="AlphaFoldDB" id="A0A3M2VIV2"/>
<feature type="transmembrane region" description="Helical" evidence="1">
    <location>
        <begin position="92"/>
        <end position="110"/>
    </location>
</feature>
<accession>A0A3M2VIV2</accession>
<keyword evidence="1" id="KW-0472">Membrane</keyword>
<keyword evidence="1" id="KW-0812">Transmembrane</keyword>
<dbReference type="EMBL" id="RBNR01000339">
    <property type="protein sequence ID" value="RML39086.1"/>
    <property type="molecule type" value="Genomic_DNA"/>
</dbReference>
<comment type="caution">
    <text evidence="2">The sequence shown here is derived from an EMBL/GenBank/DDBJ whole genome shotgun (WGS) entry which is preliminary data.</text>
</comment>
<dbReference type="Proteomes" id="UP000280292">
    <property type="component" value="Unassembled WGS sequence"/>
</dbReference>